<evidence type="ECO:0000313" key="1">
    <source>
        <dbReference type="EMBL" id="KAI0045482.1"/>
    </source>
</evidence>
<organism evidence="1 2">
    <name type="scientific">Auriscalpium vulgare</name>
    <dbReference type="NCBI Taxonomy" id="40419"/>
    <lineage>
        <taxon>Eukaryota</taxon>
        <taxon>Fungi</taxon>
        <taxon>Dikarya</taxon>
        <taxon>Basidiomycota</taxon>
        <taxon>Agaricomycotina</taxon>
        <taxon>Agaricomycetes</taxon>
        <taxon>Russulales</taxon>
        <taxon>Auriscalpiaceae</taxon>
        <taxon>Auriscalpium</taxon>
    </lineage>
</organism>
<keyword evidence="2" id="KW-1185">Reference proteome</keyword>
<sequence>MRCRRSSRLSAGAHAAPLHTWPILLPPRASPHTGGLRCPFRPCSPPRHRACLAVHSPCIRHIQGVGAQAPDRPTRRARLWGRGRGRLLRVVPILWCGGGDGPRRPCDRPGLPRPGVHHPALPAPRRARLPSYGSRQACHVFRHAPSSPVSAPAARVHPRIRPSQVSSVLVRCQRVIDRDHAPLRTRLDAWATALYHAAPVAVCYLGLSWPARGAPVIAVLSSLVLSEVLVPSMLERAGLAGLGSIGVSSAVDSIYCAGAGTLEMGLGMSLRYRGCPRASPRLVS</sequence>
<evidence type="ECO:0000313" key="2">
    <source>
        <dbReference type="Proteomes" id="UP000814033"/>
    </source>
</evidence>
<dbReference type="EMBL" id="MU275950">
    <property type="protein sequence ID" value="KAI0045482.1"/>
    <property type="molecule type" value="Genomic_DNA"/>
</dbReference>
<protein>
    <submittedName>
        <fullName evidence="1">Uncharacterized protein</fullName>
    </submittedName>
</protein>
<dbReference type="Proteomes" id="UP000814033">
    <property type="component" value="Unassembled WGS sequence"/>
</dbReference>
<gene>
    <name evidence="1" type="ORF">FA95DRAFT_121408</name>
</gene>
<reference evidence="1" key="1">
    <citation type="submission" date="2021-02" db="EMBL/GenBank/DDBJ databases">
        <authorList>
            <consortium name="DOE Joint Genome Institute"/>
            <person name="Ahrendt S."/>
            <person name="Looney B.P."/>
            <person name="Miyauchi S."/>
            <person name="Morin E."/>
            <person name="Drula E."/>
            <person name="Courty P.E."/>
            <person name="Chicoki N."/>
            <person name="Fauchery L."/>
            <person name="Kohler A."/>
            <person name="Kuo A."/>
            <person name="Labutti K."/>
            <person name="Pangilinan J."/>
            <person name="Lipzen A."/>
            <person name="Riley R."/>
            <person name="Andreopoulos W."/>
            <person name="He G."/>
            <person name="Johnson J."/>
            <person name="Barry K.W."/>
            <person name="Grigoriev I.V."/>
            <person name="Nagy L."/>
            <person name="Hibbett D."/>
            <person name="Henrissat B."/>
            <person name="Matheny P.B."/>
            <person name="Labbe J."/>
            <person name="Martin F."/>
        </authorList>
    </citation>
    <scope>NUCLEOTIDE SEQUENCE</scope>
    <source>
        <strain evidence="1">FP105234-sp</strain>
    </source>
</reference>
<name>A0ACB8RNN2_9AGAM</name>
<reference evidence="1" key="2">
    <citation type="journal article" date="2022" name="New Phytol.">
        <title>Evolutionary transition to the ectomycorrhizal habit in the genomes of a hyperdiverse lineage of mushroom-forming fungi.</title>
        <authorList>
            <person name="Looney B."/>
            <person name="Miyauchi S."/>
            <person name="Morin E."/>
            <person name="Drula E."/>
            <person name="Courty P.E."/>
            <person name="Kohler A."/>
            <person name="Kuo A."/>
            <person name="LaButti K."/>
            <person name="Pangilinan J."/>
            <person name="Lipzen A."/>
            <person name="Riley R."/>
            <person name="Andreopoulos W."/>
            <person name="He G."/>
            <person name="Johnson J."/>
            <person name="Nolan M."/>
            <person name="Tritt A."/>
            <person name="Barry K.W."/>
            <person name="Grigoriev I.V."/>
            <person name="Nagy L.G."/>
            <person name="Hibbett D."/>
            <person name="Henrissat B."/>
            <person name="Matheny P.B."/>
            <person name="Labbe J."/>
            <person name="Martin F.M."/>
        </authorList>
    </citation>
    <scope>NUCLEOTIDE SEQUENCE</scope>
    <source>
        <strain evidence="1">FP105234-sp</strain>
    </source>
</reference>
<comment type="caution">
    <text evidence="1">The sequence shown here is derived from an EMBL/GenBank/DDBJ whole genome shotgun (WGS) entry which is preliminary data.</text>
</comment>
<accession>A0ACB8RNN2</accession>
<proteinExistence type="predicted"/>